<comment type="caution">
    <text evidence="1">The sequence shown here is derived from an EMBL/GenBank/DDBJ whole genome shotgun (WGS) entry which is preliminary data.</text>
</comment>
<dbReference type="InterPro" id="IPR011044">
    <property type="entry name" value="Quino_amine_DH_bsu"/>
</dbReference>
<name>A0A837R5Y4_LACPE</name>
<reference evidence="1 2" key="1">
    <citation type="journal article" date="2015" name="Genome Announc.">
        <title>Expanding the biotechnology potential of lactobacilli through comparative genomics of 213 strains and associated genera.</title>
        <authorList>
            <person name="Sun Z."/>
            <person name="Harris H.M."/>
            <person name="McCann A."/>
            <person name="Guo C."/>
            <person name="Argimon S."/>
            <person name="Zhang W."/>
            <person name="Yang X."/>
            <person name="Jeffery I.B."/>
            <person name="Cooney J.C."/>
            <person name="Kagawa T.F."/>
            <person name="Liu W."/>
            <person name="Song Y."/>
            <person name="Salvetti E."/>
            <person name="Wrobel A."/>
            <person name="Rasinkangas P."/>
            <person name="Parkhill J."/>
            <person name="Rea M.C."/>
            <person name="O'Sullivan O."/>
            <person name="Ritari J."/>
            <person name="Douillard F.P."/>
            <person name="Paul Ross R."/>
            <person name="Yang R."/>
            <person name="Briner A.E."/>
            <person name="Felis G.E."/>
            <person name="de Vos W.M."/>
            <person name="Barrangou R."/>
            <person name="Klaenhammer T.R."/>
            <person name="Caufield P.W."/>
            <person name="Cui Y."/>
            <person name="Zhang H."/>
            <person name="O'Toole P.W."/>
        </authorList>
    </citation>
    <scope>NUCLEOTIDE SEQUENCE [LARGE SCALE GENOMIC DNA]</scope>
    <source>
        <strain evidence="1 2">DSM 20314</strain>
    </source>
</reference>
<dbReference type="InterPro" id="IPR015943">
    <property type="entry name" value="WD40/YVTN_repeat-like_dom_sf"/>
</dbReference>
<sequence>MGAIEMKRSMRGLLGLLVGLGLWGTMTAHAAPNLVRWPAVQPLTARTCTLQAKQTKLYQLNHATMHLTAAGTAKLTTGWVRVGQVMVTQNGRLVTYWQVRNPRLHRAGWVLADAVHVPGTSSKDIVTPKRTPMPVKTTYQRRVAITTAGTSHYLSLVGAGRYTQPRVIFHPTAAYLATMGVQNKPDTLLQQAGYRDHYHFKTALYLPQQLGTRNLGDPQSAAFSLNNRYLYVMYVDDQQPGQASQAGWLVRYDWRRLMALGAGQPGKMAMLRVAAAHQFDGKLTAFDRQVLAAIEVGPEFTAGHAQSLALNPRTNELWFISNAARNQNDTITRLNTQSLTPDARVVFTTGRGHLGDELAFDENGTAYYWTHASQLRTSKVDLYRGSIATTGVHFEAATEGLANNPGFFAQSTGYDEATGKLYLVADESITSLPVAKWGHWTAHQVGEANFAGQREFEGLVFMHGVDQGFLLTNRGTELMRMVVDK</sequence>
<organism evidence="1 2">
    <name type="scientific">Lactiplantibacillus pentosus DSM 20314</name>
    <dbReference type="NCBI Taxonomy" id="1423791"/>
    <lineage>
        <taxon>Bacteria</taxon>
        <taxon>Bacillati</taxon>
        <taxon>Bacillota</taxon>
        <taxon>Bacilli</taxon>
        <taxon>Lactobacillales</taxon>
        <taxon>Lactobacillaceae</taxon>
        <taxon>Lactiplantibacillus</taxon>
    </lineage>
</organism>
<protein>
    <submittedName>
        <fullName evidence="1">Extracellular protein</fullName>
    </submittedName>
</protein>
<dbReference type="AlphaFoldDB" id="A0A837R5Y4"/>
<gene>
    <name evidence="1" type="ORF">FD24_GL001735</name>
</gene>
<evidence type="ECO:0000313" key="2">
    <source>
        <dbReference type="Proteomes" id="UP000051020"/>
    </source>
</evidence>
<dbReference type="Gene3D" id="2.130.10.10">
    <property type="entry name" value="YVTN repeat-like/Quinoprotein amine dehydrogenase"/>
    <property type="match status" value="1"/>
</dbReference>
<proteinExistence type="predicted"/>
<evidence type="ECO:0000313" key="1">
    <source>
        <dbReference type="EMBL" id="KRK22752.1"/>
    </source>
</evidence>
<dbReference type="SUPFAM" id="SSF50969">
    <property type="entry name" value="YVTN repeat-like/Quinoprotein amine dehydrogenase"/>
    <property type="match status" value="1"/>
</dbReference>
<accession>A0A837R5Y4</accession>
<dbReference type="Proteomes" id="UP000051020">
    <property type="component" value="Unassembled WGS sequence"/>
</dbReference>
<dbReference type="EMBL" id="AZCU01000021">
    <property type="protein sequence ID" value="KRK22752.1"/>
    <property type="molecule type" value="Genomic_DNA"/>
</dbReference>